<protein>
    <submittedName>
        <fullName evidence="11">Facilitated trehalose transporter Tret1-2 homolog-like Protein</fullName>
    </submittedName>
</protein>
<keyword evidence="6" id="KW-0325">Glycoprotein</keyword>
<evidence type="ECO:0000256" key="7">
    <source>
        <dbReference type="ARBA" id="ARBA00024348"/>
    </source>
</evidence>
<comment type="similarity">
    <text evidence="7">Belongs to the major facilitator superfamily. Sugar transporter (TC 2.A.1.1) family. Trehalose transporter subfamily.</text>
</comment>
<feature type="transmembrane region" description="Helical" evidence="9">
    <location>
        <begin position="468"/>
        <end position="488"/>
    </location>
</feature>
<dbReference type="EMBL" id="KQ971364">
    <property type="protein sequence ID" value="KYB25661.1"/>
    <property type="molecule type" value="Genomic_DNA"/>
</dbReference>
<dbReference type="Gene3D" id="1.20.1250.20">
    <property type="entry name" value="MFS general substrate transporter like domains"/>
    <property type="match status" value="1"/>
</dbReference>
<dbReference type="OMA" id="CIGGCQK"/>
<dbReference type="PANTHER" id="PTHR48021">
    <property type="match status" value="1"/>
</dbReference>
<evidence type="ECO:0000256" key="1">
    <source>
        <dbReference type="ARBA" id="ARBA00004651"/>
    </source>
</evidence>
<evidence type="ECO:0000313" key="12">
    <source>
        <dbReference type="Proteomes" id="UP000007266"/>
    </source>
</evidence>
<feature type="transmembrane region" description="Helical" evidence="9">
    <location>
        <begin position="59"/>
        <end position="79"/>
    </location>
</feature>
<dbReference type="GO" id="GO:0022857">
    <property type="term" value="F:transmembrane transporter activity"/>
    <property type="evidence" value="ECO:0000318"/>
    <property type="project" value="GO_Central"/>
</dbReference>
<name>A0A139WCV1_TRICA</name>
<dbReference type="InterPro" id="IPR005828">
    <property type="entry name" value="MFS_sugar_transport-like"/>
</dbReference>
<accession>A0A139WCV1</accession>
<dbReference type="Pfam" id="PF00083">
    <property type="entry name" value="Sugar_tr"/>
    <property type="match status" value="1"/>
</dbReference>
<feature type="transmembrane region" description="Helical" evidence="9">
    <location>
        <begin position="436"/>
        <end position="456"/>
    </location>
</feature>
<dbReference type="InterPro" id="IPR020846">
    <property type="entry name" value="MFS_dom"/>
</dbReference>
<dbReference type="PROSITE" id="PS50850">
    <property type="entry name" value="MFS"/>
    <property type="match status" value="1"/>
</dbReference>
<feature type="transmembrane region" description="Helical" evidence="9">
    <location>
        <begin position="366"/>
        <end position="388"/>
    </location>
</feature>
<dbReference type="Proteomes" id="UP000007266">
    <property type="component" value="Linkage group 9"/>
</dbReference>
<evidence type="ECO:0000259" key="10">
    <source>
        <dbReference type="PROSITE" id="PS50850"/>
    </source>
</evidence>
<dbReference type="InterPro" id="IPR050549">
    <property type="entry name" value="MFS_Trehalose_Transporter"/>
</dbReference>
<dbReference type="FunCoup" id="A0A139WCV1">
    <property type="interactions" value="11"/>
</dbReference>
<dbReference type="PRINTS" id="PR00171">
    <property type="entry name" value="SUGRTRNSPORT"/>
</dbReference>
<gene>
    <name evidence="11" type="primary">AUGUSTUS-3.0.2_34222</name>
    <name evidence="11" type="ORF">TcasGA2_TC034222</name>
</gene>
<dbReference type="InParanoid" id="A0A139WCV1"/>
<feature type="transmembrane region" description="Helical" evidence="9">
    <location>
        <begin position="160"/>
        <end position="182"/>
    </location>
</feature>
<keyword evidence="12" id="KW-1185">Reference proteome</keyword>
<organism evidence="11 12">
    <name type="scientific">Tribolium castaneum</name>
    <name type="common">Red flour beetle</name>
    <dbReference type="NCBI Taxonomy" id="7070"/>
    <lineage>
        <taxon>Eukaryota</taxon>
        <taxon>Metazoa</taxon>
        <taxon>Ecdysozoa</taxon>
        <taxon>Arthropoda</taxon>
        <taxon>Hexapoda</taxon>
        <taxon>Insecta</taxon>
        <taxon>Pterygota</taxon>
        <taxon>Neoptera</taxon>
        <taxon>Endopterygota</taxon>
        <taxon>Coleoptera</taxon>
        <taxon>Polyphaga</taxon>
        <taxon>Cucujiformia</taxon>
        <taxon>Tenebrionidae</taxon>
        <taxon>Tenebrionidae incertae sedis</taxon>
        <taxon>Tribolium</taxon>
    </lineage>
</organism>
<dbReference type="InterPro" id="IPR003663">
    <property type="entry name" value="Sugar/inositol_transpt"/>
</dbReference>
<keyword evidence="8" id="KW-0813">Transport</keyword>
<evidence type="ECO:0000256" key="3">
    <source>
        <dbReference type="ARBA" id="ARBA00022692"/>
    </source>
</evidence>
<evidence type="ECO:0000256" key="2">
    <source>
        <dbReference type="ARBA" id="ARBA00022475"/>
    </source>
</evidence>
<feature type="transmembrane region" description="Helical" evidence="9">
    <location>
        <begin position="400"/>
        <end position="424"/>
    </location>
</feature>
<dbReference type="InterPro" id="IPR005829">
    <property type="entry name" value="Sugar_transporter_CS"/>
</dbReference>
<reference evidence="11 12" key="2">
    <citation type="journal article" date="2010" name="Nucleic Acids Res.">
        <title>BeetleBase in 2010: revisions to provide comprehensive genomic information for Tribolium castaneum.</title>
        <authorList>
            <person name="Kim H.S."/>
            <person name="Murphy T."/>
            <person name="Xia J."/>
            <person name="Caragea D."/>
            <person name="Park Y."/>
            <person name="Beeman R.W."/>
            <person name="Lorenzen M.D."/>
            <person name="Butcher S."/>
            <person name="Manak J.R."/>
            <person name="Brown S.J."/>
        </authorList>
    </citation>
    <scope>GENOME REANNOTATION</scope>
    <source>
        <strain evidence="11 12">Georgia GA2</strain>
    </source>
</reference>
<comment type="subcellular location">
    <subcellularLocation>
        <location evidence="1">Cell membrane</location>
        <topology evidence="1">Multi-pass membrane protein</topology>
    </subcellularLocation>
</comment>
<dbReference type="GO" id="GO:0051119">
    <property type="term" value="F:sugar transmembrane transporter activity"/>
    <property type="evidence" value="ECO:0007669"/>
    <property type="project" value="InterPro"/>
</dbReference>
<evidence type="ECO:0000256" key="5">
    <source>
        <dbReference type="ARBA" id="ARBA00023136"/>
    </source>
</evidence>
<dbReference type="GO" id="GO:0005886">
    <property type="term" value="C:plasma membrane"/>
    <property type="evidence" value="ECO:0007669"/>
    <property type="project" value="UniProtKB-SubCell"/>
</dbReference>
<keyword evidence="2" id="KW-1003">Cell membrane</keyword>
<evidence type="ECO:0000256" key="4">
    <source>
        <dbReference type="ARBA" id="ARBA00022989"/>
    </source>
</evidence>
<dbReference type="AlphaFoldDB" id="A0A139WCV1"/>
<evidence type="ECO:0000256" key="6">
    <source>
        <dbReference type="ARBA" id="ARBA00023180"/>
    </source>
</evidence>
<keyword evidence="5 9" id="KW-0472">Membrane</keyword>
<dbReference type="SUPFAM" id="SSF103473">
    <property type="entry name" value="MFS general substrate transporter"/>
    <property type="match status" value="1"/>
</dbReference>
<reference evidence="11 12" key="1">
    <citation type="journal article" date="2008" name="Nature">
        <title>The genome of the model beetle and pest Tribolium castaneum.</title>
        <authorList>
            <consortium name="Tribolium Genome Sequencing Consortium"/>
            <person name="Richards S."/>
            <person name="Gibbs R.A."/>
            <person name="Weinstock G.M."/>
            <person name="Brown S.J."/>
            <person name="Denell R."/>
            <person name="Beeman R.W."/>
            <person name="Gibbs R."/>
            <person name="Beeman R.W."/>
            <person name="Brown S.J."/>
            <person name="Bucher G."/>
            <person name="Friedrich M."/>
            <person name="Grimmelikhuijzen C.J."/>
            <person name="Klingler M."/>
            <person name="Lorenzen M."/>
            <person name="Richards S."/>
            <person name="Roth S."/>
            <person name="Schroder R."/>
            <person name="Tautz D."/>
            <person name="Zdobnov E.M."/>
            <person name="Muzny D."/>
            <person name="Gibbs R.A."/>
            <person name="Weinstock G.M."/>
            <person name="Attaway T."/>
            <person name="Bell S."/>
            <person name="Buhay C.J."/>
            <person name="Chandrabose M.N."/>
            <person name="Chavez D."/>
            <person name="Clerk-Blankenburg K.P."/>
            <person name="Cree A."/>
            <person name="Dao M."/>
            <person name="Davis C."/>
            <person name="Chacko J."/>
            <person name="Dinh H."/>
            <person name="Dugan-Rocha S."/>
            <person name="Fowler G."/>
            <person name="Garner T.T."/>
            <person name="Garnes J."/>
            <person name="Gnirke A."/>
            <person name="Hawes A."/>
            <person name="Hernandez J."/>
            <person name="Hines S."/>
            <person name="Holder M."/>
            <person name="Hume J."/>
            <person name="Jhangiani S.N."/>
            <person name="Joshi V."/>
            <person name="Khan Z.M."/>
            <person name="Jackson L."/>
            <person name="Kovar C."/>
            <person name="Kowis A."/>
            <person name="Lee S."/>
            <person name="Lewis L.R."/>
            <person name="Margolis J."/>
            <person name="Morgan M."/>
            <person name="Nazareth L.V."/>
            <person name="Nguyen N."/>
            <person name="Okwuonu G."/>
            <person name="Parker D."/>
            <person name="Richards S."/>
            <person name="Ruiz S.J."/>
            <person name="Santibanez J."/>
            <person name="Savard J."/>
            <person name="Scherer S.E."/>
            <person name="Schneider B."/>
            <person name="Sodergren E."/>
            <person name="Tautz D."/>
            <person name="Vattahil S."/>
            <person name="Villasana D."/>
            <person name="White C.S."/>
            <person name="Wright R."/>
            <person name="Park Y."/>
            <person name="Beeman R.W."/>
            <person name="Lord J."/>
            <person name="Oppert B."/>
            <person name="Lorenzen M."/>
            <person name="Brown S."/>
            <person name="Wang L."/>
            <person name="Savard J."/>
            <person name="Tautz D."/>
            <person name="Richards S."/>
            <person name="Weinstock G."/>
            <person name="Gibbs R.A."/>
            <person name="Liu Y."/>
            <person name="Worley K."/>
            <person name="Weinstock G."/>
            <person name="Elsik C.G."/>
            <person name="Reese J.T."/>
            <person name="Elhaik E."/>
            <person name="Landan G."/>
            <person name="Graur D."/>
            <person name="Arensburger P."/>
            <person name="Atkinson P."/>
            <person name="Beeman R.W."/>
            <person name="Beidler J."/>
            <person name="Brown S.J."/>
            <person name="Demuth J.P."/>
            <person name="Drury D.W."/>
            <person name="Du Y.Z."/>
            <person name="Fujiwara H."/>
            <person name="Lorenzen M."/>
            <person name="Maselli V."/>
            <person name="Osanai M."/>
            <person name="Park Y."/>
            <person name="Robertson H.M."/>
            <person name="Tu Z."/>
            <person name="Wang J.J."/>
            <person name="Wang S."/>
            <person name="Richards S."/>
            <person name="Song H."/>
            <person name="Zhang L."/>
            <person name="Sodergren E."/>
            <person name="Werner D."/>
            <person name="Stanke M."/>
            <person name="Morgenstern B."/>
            <person name="Solovyev V."/>
            <person name="Kosarev P."/>
            <person name="Brown G."/>
            <person name="Chen H.C."/>
            <person name="Ermolaeva O."/>
            <person name="Hlavina W."/>
            <person name="Kapustin Y."/>
            <person name="Kiryutin B."/>
            <person name="Kitts P."/>
            <person name="Maglott D."/>
            <person name="Pruitt K."/>
            <person name="Sapojnikov V."/>
            <person name="Souvorov A."/>
            <person name="Mackey A.J."/>
            <person name="Waterhouse R.M."/>
            <person name="Wyder S."/>
            <person name="Zdobnov E.M."/>
            <person name="Zdobnov E.M."/>
            <person name="Wyder S."/>
            <person name="Kriventseva E.V."/>
            <person name="Kadowaki T."/>
            <person name="Bork P."/>
            <person name="Aranda M."/>
            <person name="Bao R."/>
            <person name="Beermann A."/>
            <person name="Berns N."/>
            <person name="Bolognesi R."/>
            <person name="Bonneton F."/>
            <person name="Bopp D."/>
            <person name="Brown S.J."/>
            <person name="Bucher G."/>
            <person name="Butts T."/>
            <person name="Chaumot A."/>
            <person name="Denell R.E."/>
            <person name="Ferrier D.E."/>
            <person name="Friedrich M."/>
            <person name="Gordon C.M."/>
            <person name="Jindra M."/>
            <person name="Klingler M."/>
            <person name="Lan Q."/>
            <person name="Lattorff H.M."/>
            <person name="Laudet V."/>
            <person name="von Levetsow C."/>
            <person name="Liu Z."/>
            <person name="Lutz R."/>
            <person name="Lynch J.A."/>
            <person name="da Fonseca R.N."/>
            <person name="Posnien N."/>
            <person name="Reuter R."/>
            <person name="Roth S."/>
            <person name="Savard J."/>
            <person name="Schinko J.B."/>
            <person name="Schmitt C."/>
            <person name="Schoppmeier M."/>
            <person name="Schroder R."/>
            <person name="Shippy T.D."/>
            <person name="Simonnet F."/>
            <person name="Marques-Souza H."/>
            <person name="Tautz D."/>
            <person name="Tomoyasu Y."/>
            <person name="Trauner J."/>
            <person name="Van der Zee M."/>
            <person name="Vervoort M."/>
            <person name="Wittkopp N."/>
            <person name="Wimmer E.A."/>
            <person name="Yang X."/>
            <person name="Jones A.K."/>
            <person name="Sattelle D.B."/>
            <person name="Ebert P.R."/>
            <person name="Nelson D."/>
            <person name="Scott J.G."/>
            <person name="Beeman R.W."/>
            <person name="Muthukrishnan S."/>
            <person name="Kramer K.J."/>
            <person name="Arakane Y."/>
            <person name="Beeman R.W."/>
            <person name="Zhu Q."/>
            <person name="Hogenkamp D."/>
            <person name="Dixit R."/>
            <person name="Oppert B."/>
            <person name="Jiang H."/>
            <person name="Zou Z."/>
            <person name="Marshall J."/>
            <person name="Elpidina E."/>
            <person name="Vinokurov K."/>
            <person name="Oppert C."/>
            <person name="Zou Z."/>
            <person name="Evans J."/>
            <person name="Lu Z."/>
            <person name="Zhao P."/>
            <person name="Sumathipala N."/>
            <person name="Altincicek B."/>
            <person name="Vilcinskas A."/>
            <person name="Williams M."/>
            <person name="Hultmark D."/>
            <person name="Hetru C."/>
            <person name="Jiang H."/>
            <person name="Grimmelikhuijzen C.J."/>
            <person name="Hauser F."/>
            <person name="Cazzamali G."/>
            <person name="Williamson M."/>
            <person name="Park Y."/>
            <person name="Li B."/>
            <person name="Tanaka Y."/>
            <person name="Predel R."/>
            <person name="Neupert S."/>
            <person name="Schachtner J."/>
            <person name="Verleyen P."/>
            <person name="Raible F."/>
            <person name="Bork P."/>
            <person name="Friedrich M."/>
            <person name="Walden K.K."/>
            <person name="Robertson H.M."/>
            <person name="Angeli S."/>
            <person name="Foret S."/>
            <person name="Bucher G."/>
            <person name="Schuetz S."/>
            <person name="Maleszka R."/>
            <person name="Wimmer E.A."/>
            <person name="Beeman R.W."/>
            <person name="Lorenzen M."/>
            <person name="Tomoyasu Y."/>
            <person name="Miller S.C."/>
            <person name="Grossmann D."/>
            <person name="Bucher G."/>
        </authorList>
    </citation>
    <scope>NUCLEOTIDE SEQUENCE [LARGE SCALE GENOMIC DNA]</scope>
    <source>
        <strain evidence="11 12">Georgia GA2</strain>
    </source>
</reference>
<evidence type="ECO:0000256" key="8">
    <source>
        <dbReference type="RuleBase" id="RU003346"/>
    </source>
</evidence>
<dbReference type="CDD" id="cd17358">
    <property type="entry name" value="MFS_GLUT6_8_Class3_like"/>
    <property type="match status" value="1"/>
</dbReference>
<dbReference type="InterPro" id="IPR036259">
    <property type="entry name" value="MFS_trans_sf"/>
</dbReference>
<dbReference type="PROSITE" id="PS00217">
    <property type="entry name" value="SUGAR_TRANSPORT_2"/>
    <property type="match status" value="1"/>
</dbReference>
<dbReference type="FunFam" id="1.20.1250.20:FF:000055">
    <property type="entry name" value="Facilitated trehalose transporter Tret1-2 homolog"/>
    <property type="match status" value="1"/>
</dbReference>
<dbReference type="PANTHER" id="PTHR48021:SF47">
    <property type="entry name" value="GH17672P"/>
    <property type="match status" value="1"/>
</dbReference>
<keyword evidence="4 9" id="KW-1133">Transmembrane helix</keyword>
<feature type="domain" description="Major facilitator superfamily (MFS) profile" evidence="10">
    <location>
        <begin position="59"/>
        <end position="491"/>
    </location>
</feature>
<evidence type="ECO:0000313" key="11">
    <source>
        <dbReference type="EMBL" id="KYB25661.1"/>
    </source>
</evidence>
<evidence type="ECO:0000256" key="9">
    <source>
        <dbReference type="SAM" id="Phobius"/>
    </source>
</evidence>
<dbReference type="InterPro" id="IPR044775">
    <property type="entry name" value="MFS_ERD6/Tret1-like"/>
</dbReference>
<dbReference type="GO" id="GO:0055085">
    <property type="term" value="P:transmembrane transport"/>
    <property type="evidence" value="ECO:0000318"/>
    <property type="project" value="GO_Central"/>
</dbReference>
<feature type="transmembrane region" description="Helical" evidence="9">
    <location>
        <begin position="339"/>
        <end position="359"/>
    </location>
</feature>
<feature type="transmembrane region" description="Helical" evidence="9">
    <location>
        <begin position="135"/>
        <end position="154"/>
    </location>
</feature>
<feature type="transmembrane region" description="Helical" evidence="9">
    <location>
        <begin position="301"/>
        <end position="324"/>
    </location>
</feature>
<dbReference type="GO" id="GO:0016020">
    <property type="term" value="C:membrane"/>
    <property type="evidence" value="ECO:0000318"/>
    <property type="project" value="GO_Central"/>
</dbReference>
<feature type="transmembrane region" description="Helical" evidence="9">
    <location>
        <begin position="194"/>
        <end position="212"/>
    </location>
</feature>
<sequence>MTTKEEYEYTPVAGTEESETTFNVTNGEVTIQSNKMTSESAEPTNRKFLVTLDTMFDQVYFSALSGNLLSFVTGTAIAWSSPTLPKLNDTDVGNIPFGRRIDSDENSWIGSLMPLGAIFGPFLFGFLADKLGRKVTLMSLAVPYIVSFLTLAFAEVVGLFYFARVLTGLAVGGVFTVFPMYIGEIAEDKNRGTLGSVMNIFITSGLLFSYCVGPYVSIMAFNIILAVIPCVYLVLFFLLAPESPHYHVSRDNHEAASKSLEKIRAPGTKTDAELADIKLSIEKSKEGSIGDLFASRGLVKALTISVLLVVLQQLSGINVVLFYAQPIFQASGSSLDSEVASIIIGVVQFLTSFVTPMLVERLGRKILLYFSAIGMLIAEVPLGLYFYMLNNGDDVEAISWLPVVSLMVYIITYNCGFGPLPWAMMGELFPANVKSVASSLTATCCWVIGFLITKFFTSIADAMGMGPLFWLFAGFCGVAFFFTLVFVIETKGKNLQEIQDILES</sequence>
<feature type="transmembrane region" description="Helical" evidence="9">
    <location>
        <begin position="218"/>
        <end position="240"/>
    </location>
</feature>
<proteinExistence type="inferred from homology"/>
<dbReference type="eggNOG" id="KOG0254">
    <property type="taxonomic scope" value="Eukaryota"/>
</dbReference>
<keyword evidence="3 9" id="KW-0812">Transmembrane</keyword>
<dbReference type="NCBIfam" id="TIGR00879">
    <property type="entry name" value="SP"/>
    <property type="match status" value="1"/>
</dbReference>
<feature type="transmembrane region" description="Helical" evidence="9">
    <location>
        <begin position="108"/>
        <end position="128"/>
    </location>
</feature>